<evidence type="ECO:0000256" key="1">
    <source>
        <dbReference type="ARBA" id="ARBA00023170"/>
    </source>
</evidence>
<dbReference type="PRINTS" id="PR00489">
    <property type="entry name" value="FRIZZLED"/>
</dbReference>
<reference evidence="3" key="1">
    <citation type="submission" date="2022-06" db="EMBL/GenBank/DDBJ databases">
        <title>Sneathiella actinostolidae sp. nov., isolated from a sea anemonein the Western Pacific Ocean.</title>
        <authorList>
            <person name="Wei M.J."/>
        </authorList>
    </citation>
    <scope>NUCLEOTIDE SEQUENCE</scope>
    <source>
        <strain evidence="3">PHK-P5</strain>
    </source>
</reference>
<organism evidence="3 4">
    <name type="scientific">Sneathiella marina</name>
    <dbReference type="NCBI Taxonomy" id="2950108"/>
    <lineage>
        <taxon>Bacteria</taxon>
        <taxon>Pseudomonadati</taxon>
        <taxon>Pseudomonadota</taxon>
        <taxon>Alphaproteobacteria</taxon>
        <taxon>Sneathiellales</taxon>
        <taxon>Sneathiellaceae</taxon>
        <taxon>Sneathiella</taxon>
    </lineage>
</organism>
<dbReference type="PANTHER" id="PTHR34989">
    <property type="entry name" value="PROTEIN HDED"/>
    <property type="match status" value="1"/>
</dbReference>
<dbReference type="Pfam" id="PF03729">
    <property type="entry name" value="DUF308"/>
    <property type="match status" value="2"/>
</dbReference>
<gene>
    <name evidence="3" type="ORF">NBZ79_17210</name>
</gene>
<feature type="transmembrane region" description="Helical" evidence="2">
    <location>
        <begin position="50"/>
        <end position="69"/>
    </location>
</feature>
<protein>
    <submittedName>
        <fullName evidence="3">HdeD family acid-resistance protein</fullName>
    </submittedName>
</protein>
<sequence>MSENTPPDLEALQQKMSEELAKHWKMFLFQGILMCILGFVAVGAPQLATLAVEIFIGWLLLVGGIIRIFTLFRAPKLPGSFWSIVTAILLIAVGLILVLQPLKGTLTLTMVLIALFIFQGLASVIIAFQFREHLKSWGWTLFSGVVDLVLAYMIWKGWPDSAAWAIGLLVGINLLFAGITLVFTALAARPANPD</sequence>
<dbReference type="PANTHER" id="PTHR34989:SF1">
    <property type="entry name" value="PROTEIN HDED"/>
    <property type="match status" value="1"/>
</dbReference>
<evidence type="ECO:0000313" key="4">
    <source>
        <dbReference type="Proteomes" id="UP001056291"/>
    </source>
</evidence>
<dbReference type="RefSeq" id="WP_251933820.1">
    <property type="nucleotide sequence ID" value="NZ_CP098747.1"/>
</dbReference>
<proteinExistence type="predicted"/>
<name>A0ABY4W211_9PROT</name>
<feature type="transmembrane region" description="Helical" evidence="2">
    <location>
        <begin position="161"/>
        <end position="188"/>
    </location>
</feature>
<feature type="transmembrane region" description="Helical" evidence="2">
    <location>
        <begin position="108"/>
        <end position="130"/>
    </location>
</feature>
<keyword evidence="2" id="KW-1133">Transmembrane helix</keyword>
<keyword evidence="1" id="KW-0675">Receptor</keyword>
<keyword evidence="4" id="KW-1185">Reference proteome</keyword>
<feature type="transmembrane region" description="Helical" evidence="2">
    <location>
        <begin position="81"/>
        <end position="102"/>
    </location>
</feature>
<feature type="transmembrane region" description="Helical" evidence="2">
    <location>
        <begin position="26"/>
        <end position="44"/>
    </location>
</feature>
<keyword evidence="2" id="KW-0472">Membrane</keyword>
<feature type="transmembrane region" description="Helical" evidence="2">
    <location>
        <begin position="137"/>
        <end position="155"/>
    </location>
</feature>
<dbReference type="EMBL" id="CP098747">
    <property type="protein sequence ID" value="USG60899.1"/>
    <property type="molecule type" value="Genomic_DNA"/>
</dbReference>
<evidence type="ECO:0000256" key="2">
    <source>
        <dbReference type="SAM" id="Phobius"/>
    </source>
</evidence>
<dbReference type="Proteomes" id="UP001056291">
    <property type="component" value="Chromosome"/>
</dbReference>
<dbReference type="InterPro" id="IPR000539">
    <property type="entry name" value="Frizzled/Smoothened_7TM"/>
</dbReference>
<evidence type="ECO:0000313" key="3">
    <source>
        <dbReference type="EMBL" id="USG60899.1"/>
    </source>
</evidence>
<keyword evidence="2" id="KW-0812">Transmembrane</keyword>
<accession>A0ABY4W211</accession>
<dbReference type="InterPro" id="IPR052712">
    <property type="entry name" value="Acid_resist_chaperone_HdeD"/>
</dbReference>
<dbReference type="InterPro" id="IPR005325">
    <property type="entry name" value="DUF308_memb"/>
</dbReference>